<name>A0ABX3KZ99_9PAST</name>
<gene>
    <name evidence="3" type="ORF">BKG89_01100</name>
</gene>
<protein>
    <submittedName>
        <fullName evidence="3">Methylmalonate-semialdehyde dehydrogenase (Acylating)</fullName>
    </submittedName>
</protein>
<dbReference type="CDD" id="cd07085">
    <property type="entry name" value="ALDH_F6_MMSDH"/>
    <property type="match status" value="1"/>
</dbReference>
<reference evidence="3 4" key="1">
    <citation type="submission" date="2016-10" db="EMBL/GenBank/DDBJ databases">
        <title>Rodentibacter gen. nov. and new species.</title>
        <authorList>
            <person name="Christensen H."/>
        </authorList>
    </citation>
    <scope>NUCLEOTIDE SEQUENCE [LARGE SCALE GENOMIC DNA]</scope>
    <source>
        <strain evidence="3 4">1998236014</strain>
    </source>
</reference>
<accession>A0ABX3KZ99</accession>
<dbReference type="PANTHER" id="PTHR43866">
    <property type="entry name" value="MALONATE-SEMIALDEHYDE DEHYDROGENASE"/>
    <property type="match status" value="1"/>
</dbReference>
<dbReference type="Pfam" id="PF00171">
    <property type="entry name" value="Aldedh"/>
    <property type="match status" value="1"/>
</dbReference>
<evidence type="ECO:0000259" key="2">
    <source>
        <dbReference type="Pfam" id="PF00171"/>
    </source>
</evidence>
<dbReference type="Proteomes" id="UP000188820">
    <property type="component" value="Unassembled WGS sequence"/>
</dbReference>
<dbReference type="InterPro" id="IPR015590">
    <property type="entry name" value="Aldehyde_DH_dom"/>
</dbReference>
<dbReference type="InterPro" id="IPR010061">
    <property type="entry name" value="MeMal-semiAld_DH"/>
</dbReference>
<evidence type="ECO:0000256" key="1">
    <source>
        <dbReference type="ARBA" id="ARBA00023002"/>
    </source>
</evidence>
<keyword evidence="1" id="KW-0560">Oxidoreductase</keyword>
<feature type="domain" description="Aldehyde dehydrogenase" evidence="2">
    <location>
        <begin position="14"/>
        <end position="482"/>
    </location>
</feature>
<dbReference type="EMBL" id="MLAA01000004">
    <property type="protein sequence ID" value="OOF71141.1"/>
    <property type="molecule type" value="Genomic_DNA"/>
</dbReference>
<sequence length="502" mass="54600">METVHNFINGKQVESKGENVWPIFNPATGEQIRQVRMSTEEEVEAATQAAYEAFPAWAATSPLRRARILFKFKELLQRDWDSLARLITEEHGKVYSDSCGELTRGLEVVEFACGIPHLLKGEFSEQAGRGIDIHSTMQPLGVTVGITPFNFPAMVPMWMFPIALACGNTFILKPAKADPSLSVRLAELLKEAGLPDGVFNVVHGDRRDNEILLRDPRIQAVSFVGSTTAAAHVHKIGCEHGKRVQALGAAKNHGLVMPDADIEATANALLGAAFGAAGERCMALPLAVTIDDATADKLVAALKPKVEALRYGPGMPKEGEKEMDFGPLISQQHLNNVIGYIDKGVEEGAELVVDGRGKKPNGYEKGFFVGGTLFDHVTPEMVIYKEEIFGPVLGIVRAKSFEQAMKLINEHPFGNGTAIFTSDGGAAREFAYHVQAGMVGINVPIPVPMAFHCFGGWKHSAYGALNVYGTDGVRFYTKMKTVTTRWPSKFTLENAAFSMPTL</sequence>
<evidence type="ECO:0000313" key="4">
    <source>
        <dbReference type="Proteomes" id="UP000188820"/>
    </source>
</evidence>
<dbReference type="Gene3D" id="3.40.309.10">
    <property type="entry name" value="Aldehyde Dehydrogenase, Chain A, domain 2"/>
    <property type="match status" value="1"/>
</dbReference>
<keyword evidence="4" id="KW-1185">Reference proteome</keyword>
<dbReference type="PANTHER" id="PTHR43866:SF4">
    <property type="entry name" value="MALONATE-SEMIALDEHYDE DEHYDROGENASE"/>
    <property type="match status" value="1"/>
</dbReference>
<evidence type="ECO:0000313" key="3">
    <source>
        <dbReference type="EMBL" id="OOF71141.1"/>
    </source>
</evidence>
<dbReference type="NCBIfam" id="TIGR01722">
    <property type="entry name" value="MMSDH"/>
    <property type="match status" value="1"/>
</dbReference>
<dbReference type="RefSeq" id="WP_077462350.1">
    <property type="nucleotide sequence ID" value="NZ_MLAA01000004.1"/>
</dbReference>
<dbReference type="InterPro" id="IPR016161">
    <property type="entry name" value="Ald_DH/histidinol_DH"/>
</dbReference>
<proteinExistence type="predicted"/>
<dbReference type="InterPro" id="IPR016162">
    <property type="entry name" value="Ald_DH_N"/>
</dbReference>
<organism evidence="3 4">
    <name type="scientific">Rodentibacter caecimuris</name>
    <dbReference type="NCBI Taxonomy" id="1796644"/>
    <lineage>
        <taxon>Bacteria</taxon>
        <taxon>Pseudomonadati</taxon>
        <taxon>Pseudomonadota</taxon>
        <taxon>Gammaproteobacteria</taxon>
        <taxon>Pasteurellales</taxon>
        <taxon>Pasteurellaceae</taxon>
        <taxon>Rodentibacter</taxon>
    </lineage>
</organism>
<comment type="caution">
    <text evidence="3">The sequence shown here is derived from an EMBL/GenBank/DDBJ whole genome shotgun (WGS) entry which is preliminary data.</text>
</comment>
<dbReference type="SUPFAM" id="SSF53720">
    <property type="entry name" value="ALDH-like"/>
    <property type="match status" value="1"/>
</dbReference>
<dbReference type="Gene3D" id="3.40.605.10">
    <property type="entry name" value="Aldehyde Dehydrogenase, Chain A, domain 1"/>
    <property type="match status" value="1"/>
</dbReference>
<dbReference type="InterPro" id="IPR016163">
    <property type="entry name" value="Ald_DH_C"/>
</dbReference>